<evidence type="ECO:0000313" key="2">
    <source>
        <dbReference type="EMBL" id="ENV41257.1"/>
    </source>
</evidence>
<gene>
    <name evidence="2" type="ORF">F958_01968</name>
</gene>
<proteinExistence type="predicted"/>
<evidence type="ECO:0000313" key="3">
    <source>
        <dbReference type="Proteomes" id="UP000013028"/>
    </source>
</evidence>
<comment type="caution">
    <text evidence="2">The sequence shown here is derived from an EMBL/GenBank/DDBJ whole genome shotgun (WGS) entry which is preliminary data.</text>
</comment>
<sequence>MLDDLSFFQKVGIFVQPIILVIMGIYGPKSLRNVSWAMLFFTLTTYLFNLF</sequence>
<evidence type="ECO:0000256" key="1">
    <source>
        <dbReference type="SAM" id="Phobius"/>
    </source>
</evidence>
<keyword evidence="1" id="KW-0472">Membrane</keyword>
<name>A0AAV3INS2_ACINO</name>
<reference evidence="2 3" key="1">
    <citation type="submission" date="2013-02" db="EMBL/GenBank/DDBJ databases">
        <title>The Genome Sequence of Acinetobacter nosocomialis NIPH 386.</title>
        <authorList>
            <consortium name="The Broad Institute Genome Sequencing Platform"/>
            <consortium name="The Broad Institute Genome Sequencing Center for Infectious Disease"/>
            <person name="Cerqueira G."/>
            <person name="Feldgarden M."/>
            <person name="Courvalin P."/>
            <person name="Perichon B."/>
            <person name="Grillot-Courvalin C."/>
            <person name="Clermont D."/>
            <person name="Rocha E."/>
            <person name="Yoon E.-J."/>
            <person name="Nemec A."/>
            <person name="Walker B."/>
            <person name="Young S.K."/>
            <person name="Zeng Q."/>
            <person name="Gargeya S."/>
            <person name="Fitzgerald M."/>
            <person name="Haas B."/>
            <person name="Abouelleil A."/>
            <person name="Alvarado L."/>
            <person name="Arachchi H.M."/>
            <person name="Berlin A.M."/>
            <person name="Chapman S.B."/>
            <person name="Dewar J."/>
            <person name="Goldberg J."/>
            <person name="Griggs A."/>
            <person name="Gujja S."/>
            <person name="Hansen M."/>
            <person name="Howarth C."/>
            <person name="Imamovic A."/>
            <person name="Larimer J."/>
            <person name="McCowan C."/>
            <person name="Murphy C."/>
            <person name="Neiman D."/>
            <person name="Pearson M."/>
            <person name="Priest M."/>
            <person name="Roberts A."/>
            <person name="Saif S."/>
            <person name="Shea T."/>
            <person name="Sisk P."/>
            <person name="Sykes S."/>
            <person name="Wortman J."/>
            <person name="Nusbaum C."/>
            <person name="Birren B."/>
        </authorList>
    </citation>
    <scope>NUCLEOTIDE SEQUENCE [LARGE SCALE GENOMIC DNA]</scope>
    <source>
        <strain evidence="2 3">NIPH 386</strain>
    </source>
</reference>
<dbReference type="AlphaFoldDB" id="A0AAV3INS2"/>
<protein>
    <submittedName>
        <fullName evidence="2">Uncharacterized protein</fullName>
    </submittedName>
</protein>
<feature type="transmembrane region" description="Helical" evidence="1">
    <location>
        <begin position="7"/>
        <end position="27"/>
    </location>
</feature>
<keyword evidence="1" id="KW-0812">Transmembrane</keyword>
<dbReference type="Proteomes" id="UP000013028">
    <property type="component" value="Unassembled WGS sequence"/>
</dbReference>
<feature type="transmembrane region" description="Helical" evidence="1">
    <location>
        <begin position="33"/>
        <end position="50"/>
    </location>
</feature>
<accession>A0AAV3INS2</accession>
<dbReference type="EMBL" id="APPP01000013">
    <property type="protein sequence ID" value="ENV41257.1"/>
    <property type="molecule type" value="Genomic_DNA"/>
</dbReference>
<keyword evidence="1" id="KW-1133">Transmembrane helix</keyword>
<organism evidence="2 3">
    <name type="scientific">Acinetobacter nosocomialis NIPH 386</name>
    <dbReference type="NCBI Taxonomy" id="1217985"/>
    <lineage>
        <taxon>Bacteria</taxon>
        <taxon>Pseudomonadati</taxon>
        <taxon>Pseudomonadota</taxon>
        <taxon>Gammaproteobacteria</taxon>
        <taxon>Moraxellales</taxon>
        <taxon>Moraxellaceae</taxon>
        <taxon>Acinetobacter</taxon>
        <taxon>Acinetobacter calcoaceticus/baumannii complex</taxon>
    </lineage>
</organism>